<evidence type="ECO:0000256" key="3">
    <source>
        <dbReference type="ARBA" id="ARBA00022840"/>
    </source>
</evidence>
<dbReference type="GO" id="GO:0046872">
    <property type="term" value="F:metal ion binding"/>
    <property type="evidence" value="ECO:0007669"/>
    <property type="project" value="InterPro"/>
</dbReference>
<name>A0AA35DAV0_9BURK</name>
<sequence>MGDSYENFLTINNKHQFRLLARELNLPTPKFYQNIESAKKSAQKLIIKPVDSFSGKGINIVHSDDEKFLCEAISYAKSISPSGTFIIEEFVKGQLYSYSAFLANHQIQSSFIVQEDCIINPYAVDSSFVVHNKNLKIRKKISNYIERLSKHLNLADGLIHTQFIKNKNNIWLIEITRRCPGDQYSNLIEYSTGFPYAEQYKNFFLKTIGNIENKPLTKKSKVIRHTISSQDTGIFKSIKFHENYKIKEYISLKKSGDNISNEDGKRIGLLFIDAEKHNKKIYNSLLNRSFYEISIGNNINAKSDTESSLH</sequence>
<dbReference type="InterPro" id="IPR013815">
    <property type="entry name" value="ATP_grasp_subdomain_1"/>
</dbReference>
<evidence type="ECO:0000256" key="4">
    <source>
        <dbReference type="PROSITE-ProRule" id="PRU00409"/>
    </source>
</evidence>
<keyword evidence="3 4" id="KW-0067">ATP-binding</keyword>
<keyword evidence="1" id="KW-0436">Ligase</keyword>
<keyword evidence="2 4" id="KW-0547">Nucleotide-binding</keyword>
<dbReference type="Pfam" id="PF13535">
    <property type="entry name" value="ATP-grasp_4"/>
    <property type="match status" value="1"/>
</dbReference>
<dbReference type="AlphaFoldDB" id="A0AA35DAV0"/>
<dbReference type="GO" id="GO:0016874">
    <property type="term" value="F:ligase activity"/>
    <property type="evidence" value="ECO:0007669"/>
    <property type="project" value="UniProtKB-KW"/>
</dbReference>
<accession>A0AA35DAV0</accession>
<evidence type="ECO:0000256" key="2">
    <source>
        <dbReference type="ARBA" id="ARBA00022741"/>
    </source>
</evidence>
<gene>
    <name evidence="6" type="ORF">GHA_03680</name>
</gene>
<dbReference type="Gene3D" id="3.30.1490.20">
    <property type="entry name" value="ATP-grasp fold, A domain"/>
    <property type="match status" value="1"/>
</dbReference>
<dbReference type="InterPro" id="IPR052032">
    <property type="entry name" value="ATP-dep_AA_Ligase"/>
</dbReference>
<reference evidence="6" key="1">
    <citation type="submission" date="2020-05" db="EMBL/GenBank/DDBJ databases">
        <authorList>
            <person name="Delgado-Blas J."/>
        </authorList>
    </citation>
    <scope>NUCLEOTIDE SEQUENCE</scope>
    <source>
        <strain evidence="6">BB1454</strain>
    </source>
</reference>
<evidence type="ECO:0000313" key="7">
    <source>
        <dbReference type="Proteomes" id="UP000834458"/>
    </source>
</evidence>
<evidence type="ECO:0000256" key="1">
    <source>
        <dbReference type="ARBA" id="ARBA00022598"/>
    </source>
</evidence>
<dbReference type="PANTHER" id="PTHR43585">
    <property type="entry name" value="FUMIPYRROLE BIOSYNTHESIS PROTEIN C"/>
    <property type="match status" value="1"/>
</dbReference>
<dbReference type="GO" id="GO:0005524">
    <property type="term" value="F:ATP binding"/>
    <property type="evidence" value="ECO:0007669"/>
    <property type="project" value="UniProtKB-UniRule"/>
</dbReference>
<dbReference type="Gene3D" id="3.30.470.20">
    <property type="entry name" value="ATP-grasp fold, B domain"/>
    <property type="match status" value="1"/>
</dbReference>
<dbReference type="InterPro" id="IPR011761">
    <property type="entry name" value="ATP-grasp"/>
</dbReference>
<proteinExistence type="predicted"/>
<comment type="caution">
    <text evidence="6">The sequence shown here is derived from an EMBL/GenBank/DDBJ whole genome shotgun (WGS) entry which is preliminary data.</text>
</comment>
<dbReference type="Proteomes" id="UP000834458">
    <property type="component" value="Unassembled WGS sequence"/>
</dbReference>
<evidence type="ECO:0000313" key="6">
    <source>
        <dbReference type="EMBL" id="CAB5711262.1"/>
    </source>
</evidence>
<dbReference type="SUPFAM" id="SSF56059">
    <property type="entry name" value="Glutathione synthetase ATP-binding domain-like"/>
    <property type="match status" value="1"/>
</dbReference>
<dbReference type="PANTHER" id="PTHR43585:SF2">
    <property type="entry name" value="ATP-GRASP ENZYME FSQD"/>
    <property type="match status" value="1"/>
</dbReference>
<dbReference type="PROSITE" id="PS50975">
    <property type="entry name" value="ATP_GRASP"/>
    <property type="match status" value="1"/>
</dbReference>
<feature type="domain" description="ATP-grasp" evidence="5">
    <location>
        <begin position="18"/>
        <end position="205"/>
    </location>
</feature>
<dbReference type="EMBL" id="CAHPSC010000110">
    <property type="protein sequence ID" value="CAB5711262.1"/>
    <property type="molecule type" value="Genomic_DNA"/>
</dbReference>
<protein>
    <submittedName>
        <fullName evidence="6">Carbamoyl phosphate synthase-like protein</fullName>
    </submittedName>
</protein>
<organism evidence="6 7">
    <name type="scientific">Comamonas aquatica</name>
    <dbReference type="NCBI Taxonomy" id="225991"/>
    <lineage>
        <taxon>Bacteria</taxon>
        <taxon>Pseudomonadati</taxon>
        <taxon>Pseudomonadota</taxon>
        <taxon>Betaproteobacteria</taxon>
        <taxon>Burkholderiales</taxon>
        <taxon>Comamonadaceae</taxon>
        <taxon>Comamonas</taxon>
    </lineage>
</organism>
<evidence type="ECO:0000259" key="5">
    <source>
        <dbReference type="PROSITE" id="PS50975"/>
    </source>
</evidence>